<accession>A0A1N7CCJ1</accession>
<dbReference type="InterPro" id="IPR035924">
    <property type="entry name" value="FlaG-like_sf"/>
</dbReference>
<keyword evidence="2" id="KW-0966">Cell projection</keyword>
<keyword evidence="2" id="KW-0969">Cilium</keyword>
<dbReference type="PANTHER" id="PTHR37166:SF1">
    <property type="entry name" value="PROTEIN FLAG"/>
    <property type="match status" value="1"/>
</dbReference>
<evidence type="ECO:0000313" key="2">
    <source>
        <dbReference type="EMBL" id="SIR61329.1"/>
    </source>
</evidence>
<dbReference type="STRING" id="34027.SAMN05421829_12341"/>
<organism evidence="2 3">
    <name type="scientific">Aromatoleum tolulyticum</name>
    <dbReference type="NCBI Taxonomy" id="34027"/>
    <lineage>
        <taxon>Bacteria</taxon>
        <taxon>Pseudomonadati</taxon>
        <taxon>Pseudomonadota</taxon>
        <taxon>Betaproteobacteria</taxon>
        <taxon>Rhodocyclales</taxon>
        <taxon>Rhodocyclaceae</taxon>
        <taxon>Aromatoleum</taxon>
    </lineage>
</organism>
<dbReference type="SUPFAM" id="SSF160214">
    <property type="entry name" value="FlaG-like"/>
    <property type="match status" value="1"/>
</dbReference>
<dbReference type="OrthoDB" id="8565152at2"/>
<dbReference type="Proteomes" id="UP000186819">
    <property type="component" value="Unassembled WGS sequence"/>
</dbReference>
<dbReference type="AlphaFoldDB" id="A0A1N7CCJ1"/>
<feature type="region of interest" description="Disordered" evidence="1">
    <location>
        <begin position="22"/>
        <end position="45"/>
    </location>
</feature>
<dbReference type="Gene3D" id="3.30.160.170">
    <property type="entry name" value="FlaG-like"/>
    <property type="match status" value="1"/>
</dbReference>
<dbReference type="InterPro" id="IPR005186">
    <property type="entry name" value="FlaG"/>
</dbReference>
<proteinExistence type="predicted"/>
<keyword evidence="2" id="KW-0282">Flagellum</keyword>
<protein>
    <submittedName>
        <fullName evidence="2">Flagellar protein FlaG</fullName>
    </submittedName>
</protein>
<name>A0A1N7CCJ1_9RHOO</name>
<gene>
    <name evidence="2" type="ORF">SAMN05421829_12341</name>
</gene>
<dbReference type="RefSeq" id="WP_076604327.1">
    <property type="nucleotide sequence ID" value="NZ_FTMD01000023.1"/>
</dbReference>
<sequence length="122" mass="12913">MTIQNITNNAAAMNAGVTRAVTGERSTVSSPAVQQATPATSPPTAVAPTHEALIQAVAEVQKVLEPVARNLLFSIDEETGRTLVKVVDSTTDEVIRQIPSEEVLAISKALDRLQGLLIQQKA</sequence>
<dbReference type="PANTHER" id="PTHR37166">
    <property type="entry name" value="PROTEIN FLAG"/>
    <property type="match status" value="1"/>
</dbReference>
<dbReference type="Pfam" id="PF03646">
    <property type="entry name" value="FlaG"/>
    <property type="match status" value="1"/>
</dbReference>
<keyword evidence="3" id="KW-1185">Reference proteome</keyword>
<evidence type="ECO:0000313" key="3">
    <source>
        <dbReference type="Proteomes" id="UP000186819"/>
    </source>
</evidence>
<feature type="compositionally biased region" description="Low complexity" evidence="1">
    <location>
        <begin position="31"/>
        <end position="45"/>
    </location>
</feature>
<reference evidence="3" key="1">
    <citation type="submission" date="2017-01" db="EMBL/GenBank/DDBJ databases">
        <authorList>
            <person name="Varghese N."/>
            <person name="Submissions S."/>
        </authorList>
    </citation>
    <scope>NUCLEOTIDE SEQUENCE [LARGE SCALE GENOMIC DNA]</scope>
    <source>
        <strain evidence="3">ATCC 51758</strain>
    </source>
</reference>
<evidence type="ECO:0000256" key="1">
    <source>
        <dbReference type="SAM" id="MobiDB-lite"/>
    </source>
</evidence>
<dbReference type="EMBL" id="FTMD01000023">
    <property type="protein sequence ID" value="SIR61329.1"/>
    <property type="molecule type" value="Genomic_DNA"/>
</dbReference>